<evidence type="ECO:0000313" key="3">
    <source>
        <dbReference type="EMBL" id="TCP24747.1"/>
    </source>
</evidence>
<gene>
    <name evidence="3" type="ORF">EV195_105178</name>
</gene>
<keyword evidence="2" id="KW-0732">Signal</keyword>
<feature type="signal peptide" evidence="2">
    <location>
        <begin position="1"/>
        <end position="19"/>
    </location>
</feature>
<protein>
    <recommendedName>
        <fullName evidence="5">BZIP transcription factor</fullName>
    </recommendedName>
</protein>
<accession>A0A4R2NSD0</accession>
<reference evidence="3 4" key="1">
    <citation type="submission" date="2019-03" db="EMBL/GenBank/DDBJ databases">
        <title>Genomic Encyclopedia of Type Strains, Phase IV (KMG-IV): sequencing the most valuable type-strain genomes for metagenomic binning, comparative biology and taxonomic classification.</title>
        <authorList>
            <person name="Goeker M."/>
        </authorList>
    </citation>
    <scope>NUCLEOTIDE SEQUENCE [LARGE SCALE GENOMIC DNA]</scope>
    <source>
        <strain evidence="3 4">DSM 14836</strain>
    </source>
</reference>
<name>A0A4R2NSD0_9FLAO</name>
<dbReference type="Proteomes" id="UP000294564">
    <property type="component" value="Unassembled WGS sequence"/>
</dbReference>
<keyword evidence="4" id="KW-1185">Reference proteome</keyword>
<dbReference type="OrthoDB" id="9808753at2"/>
<feature type="chain" id="PRO_5020636169" description="BZIP transcription factor" evidence="2">
    <location>
        <begin position="20"/>
        <end position="528"/>
    </location>
</feature>
<dbReference type="EMBL" id="SLXM01000005">
    <property type="protein sequence ID" value="TCP24747.1"/>
    <property type="molecule type" value="Genomic_DNA"/>
</dbReference>
<evidence type="ECO:0000313" key="4">
    <source>
        <dbReference type="Proteomes" id="UP000294564"/>
    </source>
</evidence>
<evidence type="ECO:0000256" key="1">
    <source>
        <dbReference type="SAM" id="Coils"/>
    </source>
</evidence>
<feature type="coiled-coil region" evidence="1">
    <location>
        <begin position="487"/>
        <end position="528"/>
    </location>
</feature>
<keyword evidence="1" id="KW-0175">Coiled coil</keyword>
<organism evidence="3 4">
    <name type="scientific">Tenacibaculum skagerrakense</name>
    <dbReference type="NCBI Taxonomy" id="186571"/>
    <lineage>
        <taxon>Bacteria</taxon>
        <taxon>Pseudomonadati</taxon>
        <taxon>Bacteroidota</taxon>
        <taxon>Flavobacteriia</taxon>
        <taxon>Flavobacteriales</taxon>
        <taxon>Flavobacteriaceae</taxon>
        <taxon>Tenacibaculum</taxon>
    </lineage>
</organism>
<sequence length="528" mass="56986">MKTKIAMIVLLGLSFAVKAQITEASNGNVGIGTTSPSQKLEVKSSGDDSSFIHINTAALDKVSGIRFQEAGQNNWGFLSNYPNDSKFMLYNYNDSANQYAFTLDKNSNIGIGTYSPLAKLDVRGIAQLGSEQGTRGGVFLAQNYAGNDYITTMSSNYSTGGLVIGYGAAGRSGQGNNQLVSTLDNFSAYRGALRFGKGTLEFLSTTSAVQTTVGDVLTTASRFFIKEDGNIGIGTNSPEAKLQINNSSTMGWSSLKNASILLGTSSAGIGIDPNEIMAKNQNLHFGTSTNHHVYFRSGGAINRMVLRGDNGNIGIGTLEPSERLEVVGNIKAQNLILTSTASFYSSESGKTSRRMTINTMDGDNMYLYNYDQDATTFHTMNFGGGHNLNSGVTVLGNGNVGIGTGDTKGYNLAVAGSTGIVAEKVTVKLQSTWPDYVFANDYQLPTLEEVEKQIKENGHLANIPSAKEVEENGVELGDMNKKLLEKVEELTLYTIQQEKEIKKLKEENKQLKSLEERLEKLEALLQKK</sequence>
<proteinExistence type="predicted"/>
<comment type="caution">
    <text evidence="3">The sequence shown here is derived from an EMBL/GenBank/DDBJ whole genome shotgun (WGS) entry which is preliminary data.</text>
</comment>
<evidence type="ECO:0000256" key="2">
    <source>
        <dbReference type="SAM" id="SignalP"/>
    </source>
</evidence>
<dbReference type="RefSeq" id="WP_132794799.1">
    <property type="nucleotide sequence ID" value="NZ_SLXM01000005.1"/>
</dbReference>
<dbReference type="AlphaFoldDB" id="A0A4R2NSD0"/>
<evidence type="ECO:0008006" key="5">
    <source>
        <dbReference type="Google" id="ProtNLM"/>
    </source>
</evidence>